<evidence type="ECO:0000313" key="2">
    <source>
        <dbReference type="Proteomes" id="UP000002316"/>
    </source>
</evidence>
<sequence>MTIFYEYPRALGEGTELFDFNRVPVTPLQRPLFSEVLLSALNLNNVSATNRDHERENGRRLLPSPPRRVLLLLGNVKDMSMQLITSILAKGCDVRVLQSSYSDEALLLRLRKECEEYPGHLLLFHSDELSHAVLDCDAVVDVKGSETPTGRLSLLRSAQSLFEAIRASQRAAPRVILMAPVPPEYIRRAETWLFLTRIESTREAGTEEEAELLRANDMPYAIMHYINTTEVPTGRGGTSSPSLSSNSILNMRSVAKECVERLFSCGGSGGFPPFG</sequence>
<dbReference type="GeneID" id="23859928"/>
<proteinExistence type="predicted"/>
<gene>
    <name evidence="1" type="ORF">TbgDal_IV480</name>
</gene>
<dbReference type="KEGG" id="tbg:TbgDal_IV480"/>
<dbReference type="AlphaFoldDB" id="C9ZLR8"/>
<protein>
    <submittedName>
        <fullName evidence="1">Uncharacterized protein</fullName>
    </submittedName>
</protein>
<evidence type="ECO:0000313" key="1">
    <source>
        <dbReference type="EMBL" id="CBH10343.1"/>
    </source>
</evidence>
<organism evidence="1 2">
    <name type="scientific">Trypanosoma brucei gambiense (strain MHOM/CI/86/DAL972)</name>
    <dbReference type="NCBI Taxonomy" id="679716"/>
    <lineage>
        <taxon>Eukaryota</taxon>
        <taxon>Discoba</taxon>
        <taxon>Euglenozoa</taxon>
        <taxon>Kinetoplastea</taxon>
        <taxon>Metakinetoplastina</taxon>
        <taxon>Trypanosomatida</taxon>
        <taxon>Trypanosomatidae</taxon>
        <taxon>Trypanosoma</taxon>
    </lineage>
</organism>
<dbReference type="Proteomes" id="UP000002316">
    <property type="component" value="Chromosome 4"/>
</dbReference>
<dbReference type="RefSeq" id="XP_011772633.1">
    <property type="nucleotide sequence ID" value="XM_011774331.1"/>
</dbReference>
<dbReference type="EMBL" id="FN554967">
    <property type="protein sequence ID" value="CBH10343.1"/>
    <property type="molecule type" value="Genomic_DNA"/>
</dbReference>
<name>C9ZLR8_TRYB9</name>
<accession>C9ZLR8</accession>
<reference evidence="2" key="1">
    <citation type="journal article" date="2010" name="PLoS Negl. Trop. Dis.">
        <title>The genome sequence of Trypanosoma brucei gambiense, causative agent of chronic human african trypanosomiasis.</title>
        <authorList>
            <person name="Jackson A.P."/>
            <person name="Sanders M."/>
            <person name="Berry A."/>
            <person name="McQuillan J."/>
            <person name="Aslett M.A."/>
            <person name="Quail M.A."/>
            <person name="Chukualim B."/>
            <person name="Capewell P."/>
            <person name="MacLeod A."/>
            <person name="Melville S.E."/>
            <person name="Gibson W."/>
            <person name="Barry J.D."/>
            <person name="Berriman M."/>
            <person name="Hertz-Fowler C."/>
        </authorList>
    </citation>
    <scope>NUCLEOTIDE SEQUENCE [LARGE SCALE GENOMIC DNA]</scope>
    <source>
        <strain evidence="2">MHOM/CI/86/DAL972</strain>
    </source>
</reference>
<dbReference type="VEuPathDB" id="TriTrypDB:Tbg972.4.480"/>